<keyword evidence="1" id="KW-0812">Transmembrane</keyword>
<protein>
    <submittedName>
        <fullName evidence="2">Uncharacterized protein</fullName>
    </submittedName>
</protein>
<feature type="transmembrane region" description="Helical" evidence="1">
    <location>
        <begin position="52"/>
        <end position="73"/>
    </location>
</feature>
<evidence type="ECO:0000256" key="1">
    <source>
        <dbReference type="SAM" id="Phobius"/>
    </source>
</evidence>
<dbReference type="Proteomes" id="UP000030780">
    <property type="component" value="Unassembled WGS sequence"/>
</dbReference>
<dbReference type="AlphaFoldDB" id="M7WHQ8"/>
<dbReference type="VEuPathDB" id="AmoebaDB:KM1_335320"/>
<accession>M7WHQ8</accession>
<keyword evidence="1" id="KW-1133">Transmembrane helix</keyword>
<evidence type="ECO:0000313" key="3">
    <source>
        <dbReference type="Proteomes" id="UP000030780"/>
    </source>
</evidence>
<reference evidence="2 3" key="1">
    <citation type="submission" date="2013-01" db="EMBL/GenBank/DDBJ databases">
        <authorList>
            <person name="Inman J."/>
            <person name="Zafar N."/>
            <person name="Lorenzi H."/>
            <person name="Caler E."/>
        </authorList>
    </citation>
    <scope>NUCLEOTIDE SEQUENCE [LARGE SCALE GENOMIC DNA]</scope>
    <source>
        <strain evidence="2 3">HM-3:IMSS</strain>
    </source>
</reference>
<sequence>MGNNDKQIITQVKRKRREISIEFNGEIKYGDWKIVKVMSNEKHSWLPKLKTVAVVGTIITGTIAIGTTIFVLVKDNWI</sequence>
<keyword evidence="1" id="KW-0472">Membrane</keyword>
<proteinExistence type="predicted"/>
<name>M7WHQ8_ENTHI</name>
<evidence type="ECO:0000313" key="2">
    <source>
        <dbReference type="EMBL" id="EMS17536.1"/>
    </source>
</evidence>
<gene>
    <name evidence="2" type="ORF">KM1_335320</name>
</gene>
<organism evidence="2 3">
    <name type="scientific">Entamoeba histolytica HM-3:IMSS</name>
    <dbReference type="NCBI Taxonomy" id="885315"/>
    <lineage>
        <taxon>Eukaryota</taxon>
        <taxon>Amoebozoa</taxon>
        <taxon>Evosea</taxon>
        <taxon>Archamoebae</taxon>
        <taxon>Mastigamoebida</taxon>
        <taxon>Entamoebidae</taxon>
        <taxon>Entamoeba</taxon>
    </lineage>
</organism>
<dbReference type="EMBL" id="KB637158">
    <property type="protein sequence ID" value="EMS17536.1"/>
    <property type="molecule type" value="Genomic_DNA"/>
</dbReference>